<proteinExistence type="predicted"/>
<protein>
    <submittedName>
        <fullName evidence="1">Uncharacterized protein</fullName>
    </submittedName>
</protein>
<dbReference type="CDD" id="cd18785">
    <property type="entry name" value="SF2_C"/>
    <property type="match status" value="1"/>
</dbReference>
<dbReference type="Gene3D" id="3.40.50.300">
    <property type="entry name" value="P-loop containing nucleotide triphosphate hydrolases"/>
    <property type="match status" value="1"/>
</dbReference>
<sequence>IALGWDCPRAQILVLFRDWKSLTFSVQTIGRIMRMPEP</sequence>
<feature type="non-terminal residue" evidence="1">
    <location>
        <position position="38"/>
    </location>
</feature>
<reference evidence="1" key="1">
    <citation type="journal article" date="2014" name="Front. Microbiol.">
        <title>High frequency of phylogenetically diverse reductive dehalogenase-homologous genes in deep subseafloor sedimentary metagenomes.</title>
        <authorList>
            <person name="Kawai M."/>
            <person name="Futagami T."/>
            <person name="Toyoda A."/>
            <person name="Takaki Y."/>
            <person name="Nishi S."/>
            <person name="Hori S."/>
            <person name="Arai W."/>
            <person name="Tsubouchi T."/>
            <person name="Morono Y."/>
            <person name="Uchiyama I."/>
            <person name="Ito T."/>
            <person name="Fujiyama A."/>
            <person name="Inagaki F."/>
            <person name="Takami H."/>
        </authorList>
    </citation>
    <scope>NUCLEOTIDE SEQUENCE</scope>
    <source>
        <strain evidence="1">Expedition CK06-06</strain>
    </source>
</reference>
<dbReference type="InterPro" id="IPR027417">
    <property type="entry name" value="P-loop_NTPase"/>
</dbReference>
<organism evidence="1">
    <name type="scientific">marine sediment metagenome</name>
    <dbReference type="NCBI Taxonomy" id="412755"/>
    <lineage>
        <taxon>unclassified sequences</taxon>
        <taxon>metagenomes</taxon>
        <taxon>ecological metagenomes</taxon>
    </lineage>
</organism>
<accession>X1JMT6</accession>
<feature type="non-terminal residue" evidence="1">
    <location>
        <position position="1"/>
    </location>
</feature>
<name>X1JMT6_9ZZZZ</name>
<gene>
    <name evidence="1" type="ORF">S03H2_72961</name>
</gene>
<dbReference type="EMBL" id="BARU01049680">
    <property type="protein sequence ID" value="GAH95392.1"/>
    <property type="molecule type" value="Genomic_DNA"/>
</dbReference>
<dbReference type="AlphaFoldDB" id="X1JMT6"/>
<evidence type="ECO:0000313" key="1">
    <source>
        <dbReference type="EMBL" id="GAH95392.1"/>
    </source>
</evidence>
<comment type="caution">
    <text evidence="1">The sequence shown here is derived from an EMBL/GenBank/DDBJ whole genome shotgun (WGS) entry which is preliminary data.</text>
</comment>
<dbReference type="SUPFAM" id="SSF52540">
    <property type="entry name" value="P-loop containing nucleoside triphosphate hydrolases"/>
    <property type="match status" value="1"/>
</dbReference>